<keyword evidence="2" id="KW-1185">Reference proteome</keyword>
<dbReference type="GO" id="GO:0016787">
    <property type="term" value="F:hydrolase activity"/>
    <property type="evidence" value="ECO:0007669"/>
    <property type="project" value="UniProtKB-ARBA"/>
</dbReference>
<evidence type="ECO:0000313" key="1">
    <source>
        <dbReference type="EMBL" id="GIF86914.1"/>
    </source>
</evidence>
<evidence type="ECO:0000313" key="2">
    <source>
        <dbReference type="Proteomes" id="UP000619293"/>
    </source>
</evidence>
<dbReference type="Proteomes" id="UP000619293">
    <property type="component" value="Unassembled WGS sequence"/>
</dbReference>
<dbReference type="InterPro" id="IPR017850">
    <property type="entry name" value="Alkaline_phosphatase_core_sf"/>
</dbReference>
<dbReference type="PANTHER" id="PTHR10151">
    <property type="entry name" value="ECTONUCLEOTIDE PYROPHOSPHATASE/PHOSPHODIESTERASE"/>
    <property type="match status" value="1"/>
</dbReference>
<sequence>MFVAPNYDEGTLADVLPGALAALGVPGLPDRLGLAARLDGVRRVAVLLVDGMGHHQLPAMAPVAPVIAATLRGELGLALSTTCGFPSTTPTSLVSLATGALPGAHGVLAFNTLVPGTDRVLNHTVWADDPPPAAWVPVPPLYAAAAAAGIDTTVVNRPEYAGSGLTTATSAGARYLPAVDVDSLATGMLTALKEAPARALVYGYHPRLDKAGHEHGLTSAEWAQAAAEVDVLLARLVGGLPEDAALVVTADHGQLDVPADHRIDVHADPALSAGVRVVTGEPRVRYLHTAPGATADVLAAWRSRAGHAAWIGSRDEAIATGWYGPLGERHAARLGDVVVVCRDDWAILATATDPPSVARLIAMHGSLTEPEMRIPLLVHRP</sequence>
<accession>A0A8J3K032</accession>
<dbReference type="SUPFAM" id="SSF53649">
    <property type="entry name" value="Alkaline phosphatase-like"/>
    <property type="match status" value="1"/>
</dbReference>
<dbReference type="PANTHER" id="PTHR10151:SF120">
    <property type="entry name" value="BIS(5'-ADENOSYL)-TRIPHOSPHATASE"/>
    <property type="match status" value="1"/>
</dbReference>
<proteinExistence type="predicted"/>
<reference evidence="1 2" key="1">
    <citation type="submission" date="2021-01" db="EMBL/GenBank/DDBJ databases">
        <title>Whole genome shotgun sequence of Catellatospora chokoriensis NBRC 107358.</title>
        <authorList>
            <person name="Komaki H."/>
            <person name="Tamura T."/>
        </authorList>
    </citation>
    <scope>NUCLEOTIDE SEQUENCE [LARGE SCALE GENOMIC DNA]</scope>
    <source>
        <strain evidence="1 2">NBRC 107358</strain>
    </source>
</reference>
<dbReference type="Pfam" id="PF01663">
    <property type="entry name" value="Phosphodiest"/>
    <property type="match status" value="1"/>
</dbReference>
<protein>
    <submittedName>
        <fullName evidence="1">Alkaline phosphatase family protein</fullName>
    </submittedName>
</protein>
<comment type="caution">
    <text evidence="1">The sequence shown here is derived from an EMBL/GenBank/DDBJ whole genome shotgun (WGS) entry which is preliminary data.</text>
</comment>
<organism evidence="1 2">
    <name type="scientific">Catellatospora chokoriensis</name>
    <dbReference type="NCBI Taxonomy" id="310353"/>
    <lineage>
        <taxon>Bacteria</taxon>
        <taxon>Bacillati</taxon>
        <taxon>Actinomycetota</taxon>
        <taxon>Actinomycetes</taxon>
        <taxon>Micromonosporales</taxon>
        <taxon>Micromonosporaceae</taxon>
        <taxon>Catellatospora</taxon>
    </lineage>
</organism>
<dbReference type="Gene3D" id="3.40.720.10">
    <property type="entry name" value="Alkaline Phosphatase, subunit A"/>
    <property type="match status" value="1"/>
</dbReference>
<dbReference type="InterPro" id="IPR002591">
    <property type="entry name" value="Phosphodiest/P_Trfase"/>
</dbReference>
<gene>
    <name evidence="1" type="ORF">Cch02nite_03580</name>
</gene>
<name>A0A8J3K032_9ACTN</name>
<dbReference type="EMBL" id="BONG01000001">
    <property type="protein sequence ID" value="GIF86914.1"/>
    <property type="molecule type" value="Genomic_DNA"/>
</dbReference>
<dbReference type="AlphaFoldDB" id="A0A8J3K032"/>